<sequence length="43" mass="4937">MWFHCSLSTLMSYDVEVVPFMSSISLPTYELFKISECFVIIAA</sequence>
<evidence type="ECO:0000313" key="1">
    <source>
        <dbReference type="EMBL" id="MBW83540.1"/>
    </source>
</evidence>
<dbReference type="EMBL" id="GGEC01003057">
    <property type="protein sequence ID" value="MBW83540.1"/>
    <property type="molecule type" value="Transcribed_RNA"/>
</dbReference>
<protein>
    <submittedName>
        <fullName evidence="1">Uncharacterized protein</fullName>
    </submittedName>
</protein>
<accession>A0A2P2IQS1</accession>
<name>A0A2P2IQS1_RHIMU</name>
<organism evidence="1">
    <name type="scientific">Rhizophora mucronata</name>
    <name type="common">Asiatic mangrove</name>
    <dbReference type="NCBI Taxonomy" id="61149"/>
    <lineage>
        <taxon>Eukaryota</taxon>
        <taxon>Viridiplantae</taxon>
        <taxon>Streptophyta</taxon>
        <taxon>Embryophyta</taxon>
        <taxon>Tracheophyta</taxon>
        <taxon>Spermatophyta</taxon>
        <taxon>Magnoliopsida</taxon>
        <taxon>eudicotyledons</taxon>
        <taxon>Gunneridae</taxon>
        <taxon>Pentapetalae</taxon>
        <taxon>rosids</taxon>
        <taxon>fabids</taxon>
        <taxon>Malpighiales</taxon>
        <taxon>Rhizophoraceae</taxon>
        <taxon>Rhizophora</taxon>
    </lineage>
</organism>
<reference evidence="1" key="1">
    <citation type="submission" date="2018-02" db="EMBL/GenBank/DDBJ databases">
        <title>Rhizophora mucronata_Transcriptome.</title>
        <authorList>
            <person name="Meera S.P."/>
            <person name="Sreeshan A."/>
            <person name="Augustine A."/>
        </authorList>
    </citation>
    <scope>NUCLEOTIDE SEQUENCE</scope>
    <source>
        <tissue evidence="1">Leaf</tissue>
    </source>
</reference>
<proteinExistence type="predicted"/>
<dbReference type="AlphaFoldDB" id="A0A2P2IQS1"/>